<evidence type="ECO:0000313" key="7">
    <source>
        <dbReference type="EMBL" id="KAL0059582.1"/>
    </source>
</evidence>
<dbReference type="PANTHER" id="PTHR19376:SF37">
    <property type="entry name" value="DNA-DIRECTED RNA POLYMERASE II SUBUNIT RPB1"/>
    <property type="match status" value="1"/>
</dbReference>
<dbReference type="GO" id="GO:0003899">
    <property type="term" value="F:DNA-directed RNA polymerase activity"/>
    <property type="evidence" value="ECO:0007669"/>
    <property type="project" value="UniProtKB-EC"/>
</dbReference>
<evidence type="ECO:0000256" key="3">
    <source>
        <dbReference type="ARBA" id="ARBA00022679"/>
    </source>
</evidence>
<evidence type="ECO:0000313" key="8">
    <source>
        <dbReference type="Proteomes" id="UP001437256"/>
    </source>
</evidence>
<comment type="caution">
    <text evidence="7">The sequence shown here is derived from an EMBL/GenBank/DDBJ whole genome shotgun (WGS) entry which is preliminary data.</text>
</comment>
<feature type="domain" description="RNA polymerase Rpb1" evidence="6">
    <location>
        <begin position="46"/>
        <end position="131"/>
    </location>
</feature>
<evidence type="ECO:0000256" key="5">
    <source>
        <dbReference type="ARBA" id="ARBA00023163"/>
    </source>
</evidence>
<dbReference type="GO" id="GO:0000428">
    <property type="term" value="C:DNA-directed RNA polymerase complex"/>
    <property type="evidence" value="ECO:0007669"/>
    <property type="project" value="UniProtKB-KW"/>
</dbReference>
<proteinExistence type="predicted"/>
<keyword evidence="3 7" id="KW-0808">Transferase</keyword>
<name>A0ABR2ZD37_9AGAR</name>
<dbReference type="EC" id="2.7.7.6" evidence="1"/>
<dbReference type="InterPro" id="IPR007066">
    <property type="entry name" value="RNA_pol_Rpb1_3"/>
</dbReference>
<dbReference type="PANTHER" id="PTHR19376">
    <property type="entry name" value="DNA-DIRECTED RNA POLYMERASE"/>
    <property type="match status" value="1"/>
</dbReference>
<evidence type="ECO:0000256" key="2">
    <source>
        <dbReference type="ARBA" id="ARBA00022478"/>
    </source>
</evidence>
<keyword evidence="5" id="KW-0804">Transcription</keyword>
<dbReference type="Proteomes" id="UP001437256">
    <property type="component" value="Unassembled WGS sequence"/>
</dbReference>
<gene>
    <name evidence="7" type="primary">RPO21_5</name>
    <name evidence="7" type="ORF">AAF712_013673</name>
</gene>
<dbReference type="SUPFAM" id="SSF64484">
    <property type="entry name" value="beta and beta-prime subunits of DNA dependent RNA-polymerase"/>
    <property type="match status" value="1"/>
</dbReference>
<evidence type="ECO:0000259" key="6">
    <source>
        <dbReference type="Pfam" id="PF04983"/>
    </source>
</evidence>
<protein>
    <recommendedName>
        <fullName evidence="1">DNA-directed RNA polymerase</fullName>
        <ecNumber evidence="1">2.7.7.6</ecNumber>
    </recommendedName>
</protein>
<dbReference type="InterPro" id="IPR042102">
    <property type="entry name" value="RNA_pol_Rpb1_3_sf"/>
</dbReference>
<dbReference type="EMBL" id="JBBXMP010000217">
    <property type="protein sequence ID" value="KAL0059582.1"/>
    <property type="molecule type" value="Genomic_DNA"/>
</dbReference>
<keyword evidence="2 7" id="KW-0240">DNA-directed RNA polymerase</keyword>
<dbReference type="Pfam" id="PF04983">
    <property type="entry name" value="RNA_pol_Rpb1_3"/>
    <property type="match status" value="1"/>
</dbReference>
<sequence length="171" mass="18562">MHVSQSKETQAELSQVAWVPRQIISPQANKPVMGIVQDTLCGIRKNILLWVPEWDGVVPIPAILKPKPLWTGKQILSLVISRGINILRSPDPKSSSPIFDDGTMIENGEVIFGVVKKDTVGASQSGLIHVMVVNFWLFHNGFSIGIGDTIADTGTMSFTTKTIAESKANVA</sequence>
<keyword evidence="8" id="KW-1185">Reference proteome</keyword>
<accession>A0ABR2ZD37</accession>
<dbReference type="InterPro" id="IPR045867">
    <property type="entry name" value="DNA-dir_RpoC_beta_prime"/>
</dbReference>
<reference evidence="7 8" key="1">
    <citation type="submission" date="2024-05" db="EMBL/GenBank/DDBJ databases">
        <title>A draft genome resource for the thread blight pathogen Marasmius tenuissimus strain MS-2.</title>
        <authorList>
            <person name="Yulfo-Soto G.E."/>
            <person name="Baruah I.K."/>
            <person name="Amoako-Attah I."/>
            <person name="Bukari Y."/>
            <person name="Meinhardt L.W."/>
            <person name="Bailey B.A."/>
            <person name="Cohen S.P."/>
        </authorList>
    </citation>
    <scope>NUCLEOTIDE SEQUENCE [LARGE SCALE GENOMIC DNA]</scope>
    <source>
        <strain evidence="7 8">MS-2</strain>
    </source>
</reference>
<evidence type="ECO:0000256" key="4">
    <source>
        <dbReference type="ARBA" id="ARBA00022695"/>
    </source>
</evidence>
<keyword evidence="4 7" id="KW-0548">Nucleotidyltransferase</keyword>
<organism evidence="7 8">
    <name type="scientific">Marasmius tenuissimus</name>
    <dbReference type="NCBI Taxonomy" id="585030"/>
    <lineage>
        <taxon>Eukaryota</taxon>
        <taxon>Fungi</taxon>
        <taxon>Dikarya</taxon>
        <taxon>Basidiomycota</taxon>
        <taxon>Agaricomycotina</taxon>
        <taxon>Agaricomycetes</taxon>
        <taxon>Agaricomycetidae</taxon>
        <taxon>Agaricales</taxon>
        <taxon>Marasmiineae</taxon>
        <taxon>Marasmiaceae</taxon>
        <taxon>Marasmius</taxon>
    </lineage>
</organism>
<evidence type="ECO:0000256" key="1">
    <source>
        <dbReference type="ARBA" id="ARBA00012418"/>
    </source>
</evidence>
<dbReference type="Gene3D" id="1.10.274.100">
    <property type="entry name" value="RNA polymerase Rpb1, domain 3"/>
    <property type="match status" value="1"/>
</dbReference>